<dbReference type="AlphaFoldDB" id="A0A4R1CJI0"/>
<reference evidence="2 3" key="1">
    <citation type="submission" date="2019-03" db="EMBL/GenBank/DDBJ databases">
        <authorList>
            <person name="Kim M.K.M."/>
        </authorList>
    </citation>
    <scope>NUCLEOTIDE SEQUENCE [LARGE SCALE GENOMIC DNA]</scope>
    <source>
        <strain evidence="2 3">18JY15-6</strain>
    </source>
</reference>
<organism evidence="2 3">
    <name type="scientific">Nocardioides jejuensis</name>
    <dbReference type="NCBI Taxonomy" id="2502782"/>
    <lineage>
        <taxon>Bacteria</taxon>
        <taxon>Bacillati</taxon>
        <taxon>Actinomycetota</taxon>
        <taxon>Actinomycetes</taxon>
        <taxon>Propionibacteriales</taxon>
        <taxon>Nocardioidaceae</taxon>
        <taxon>Nocardioides</taxon>
    </lineage>
</organism>
<comment type="caution">
    <text evidence="2">The sequence shown here is derived from an EMBL/GenBank/DDBJ whole genome shotgun (WGS) entry which is preliminary data.</text>
</comment>
<sequence>MKKHLLSAGIACAGLPLVVLAATPADAAIRWSSRSSEQTAEATFQIVGALDGAPGNVHRGSVYASSPGSVSGYSEDWTCPEGELPPYWGDEPIPVEGGGGIGTPGEPVPPEPMPETNCVFEGGHDFWSDAADVTISRKLASATVRGTVEVSSWSDGAEEPTTSTAVVDLTFTGEGATSTTTEYSRGKGYVYKYETTERAATVSGESAGIALDGVTDSSATLRTTKSYERYVSK</sequence>
<accession>A0A4R1CJI0</accession>
<name>A0A4R1CJI0_9ACTN</name>
<dbReference type="RefSeq" id="WP_131581640.1">
    <property type="nucleotide sequence ID" value="NZ_SJZJ01000003.1"/>
</dbReference>
<keyword evidence="3" id="KW-1185">Reference proteome</keyword>
<gene>
    <name evidence="2" type="ORF">EPD65_02780</name>
</gene>
<evidence type="ECO:0000313" key="2">
    <source>
        <dbReference type="EMBL" id="TCJ30515.1"/>
    </source>
</evidence>
<feature type="chain" id="PRO_5038863980" evidence="1">
    <location>
        <begin position="22"/>
        <end position="233"/>
    </location>
</feature>
<proteinExistence type="predicted"/>
<feature type="signal peptide" evidence="1">
    <location>
        <begin position="1"/>
        <end position="21"/>
    </location>
</feature>
<evidence type="ECO:0000313" key="3">
    <source>
        <dbReference type="Proteomes" id="UP000295453"/>
    </source>
</evidence>
<dbReference type="EMBL" id="SJZJ01000003">
    <property type="protein sequence ID" value="TCJ30515.1"/>
    <property type="molecule type" value="Genomic_DNA"/>
</dbReference>
<keyword evidence="1" id="KW-0732">Signal</keyword>
<dbReference type="Proteomes" id="UP000295453">
    <property type="component" value="Unassembled WGS sequence"/>
</dbReference>
<evidence type="ECO:0000256" key="1">
    <source>
        <dbReference type="SAM" id="SignalP"/>
    </source>
</evidence>
<protein>
    <submittedName>
        <fullName evidence="2">Uncharacterized protein</fullName>
    </submittedName>
</protein>